<keyword evidence="4 7" id="KW-1133">Transmembrane helix</keyword>
<evidence type="ECO:0000256" key="2">
    <source>
        <dbReference type="ARBA" id="ARBA00022475"/>
    </source>
</evidence>
<name>A0A2S6H122_9PSEU</name>
<evidence type="ECO:0000256" key="1">
    <source>
        <dbReference type="ARBA" id="ARBA00004651"/>
    </source>
</evidence>
<dbReference type="PANTHER" id="PTHR30572">
    <property type="entry name" value="MEMBRANE COMPONENT OF TRANSPORTER-RELATED"/>
    <property type="match status" value="1"/>
</dbReference>
<dbReference type="InterPro" id="IPR050250">
    <property type="entry name" value="Macrolide_Exporter_MacB"/>
</dbReference>
<keyword evidence="5 7" id="KW-0472">Membrane</keyword>
<evidence type="ECO:0000256" key="7">
    <source>
        <dbReference type="SAM" id="Phobius"/>
    </source>
</evidence>
<reference evidence="9 10" key="1">
    <citation type="submission" date="2018-02" db="EMBL/GenBank/DDBJ databases">
        <title>Genomic Encyclopedia of Archaeal and Bacterial Type Strains, Phase II (KMG-II): from individual species to whole genera.</title>
        <authorList>
            <person name="Goeker M."/>
        </authorList>
    </citation>
    <scope>NUCLEOTIDE SEQUENCE [LARGE SCALE GENOMIC DNA]</scope>
    <source>
        <strain evidence="9 10">YU 961-1</strain>
    </source>
</reference>
<keyword evidence="3 7" id="KW-0812">Transmembrane</keyword>
<keyword evidence="2" id="KW-1003">Cell membrane</keyword>
<feature type="transmembrane region" description="Helical" evidence="7">
    <location>
        <begin position="727"/>
        <end position="752"/>
    </location>
</feature>
<protein>
    <submittedName>
        <fullName evidence="9">Putative ABC transport system permease protein</fullName>
    </submittedName>
</protein>
<dbReference type="AlphaFoldDB" id="A0A2S6H122"/>
<dbReference type="Pfam" id="PF02687">
    <property type="entry name" value="FtsX"/>
    <property type="match status" value="2"/>
</dbReference>
<dbReference type="PANTHER" id="PTHR30572:SF4">
    <property type="entry name" value="ABC TRANSPORTER PERMEASE YTRF"/>
    <property type="match status" value="1"/>
</dbReference>
<dbReference type="OrthoDB" id="9780560at2"/>
<dbReference type="EMBL" id="PTIX01000001">
    <property type="protein sequence ID" value="PPK71131.1"/>
    <property type="molecule type" value="Genomic_DNA"/>
</dbReference>
<feature type="domain" description="ABC3 transporter permease C-terminal" evidence="8">
    <location>
        <begin position="238"/>
        <end position="354"/>
    </location>
</feature>
<feature type="transmembrane region" description="Helical" evidence="7">
    <location>
        <begin position="401"/>
        <end position="426"/>
    </location>
</feature>
<dbReference type="GO" id="GO:0005886">
    <property type="term" value="C:plasma membrane"/>
    <property type="evidence" value="ECO:0007669"/>
    <property type="project" value="UniProtKB-SubCell"/>
</dbReference>
<feature type="transmembrane region" description="Helical" evidence="7">
    <location>
        <begin position="764"/>
        <end position="784"/>
    </location>
</feature>
<feature type="transmembrane region" description="Helical" evidence="7">
    <location>
        <begin position="455"/>
        <end position="475"/>
    </location>
</feature>
<accession>A0A2S6H122</accession>
<dbReference type="GO" id="GO:0022857">
    <property type="term" value="F:transmembrane transporter activity"/>
    <property type="evidence" value="ECO:0007669"/>
    <property type="project" value="TreeGrafter"/>
</dbReference>
<feature type="transmembrane region" description="Helical" evidence="7">
    <location>
        <begin position="235"/>
        <end position="259"/>
    </location>
</feature>
<feature type="transmembrane region" description="Helical" evidence="7">
    <location>
        <begin position="673"/>
        <end position="699"/>
    </location>
</feature>
<gene>
    <name evidence="9" type="ORF">CLV40_101320</name>
</gene>
<sequence>MRKAMVRDLLSHRGRLVVTLLSIALGVAAAVASWVVSDSVATTLAGATTRDDVGAVVRGPVATDALRALPGVVRVDEVVVGRAGPLGRDGKLISTKTALDQAGTTWSDSPRFHLPAGRRPVGPEQVAVDRSLGVAVGAKVEVLLSEGRRRVFEVSGVFDYTPLGPRDEDPEPAVAFDGPGVLLGEVNRVELTGPGLDLERVRQAAPGAAVRAGADVAEAGRAQAREDAADLRATLLPFAVVALLVGLFVIANAFTILITQRTRQFALLRAVGAKRRQVRMAVVGEAVVLGLAGGTVGCGLGVGLGPLVLAAMRPGDDMTYSVSFTAIALGYGLALLVTVAAAHGAARRAAKVPPVAALRTDAVEPTRVVLGRTVVGLALVATAVVAVVATADPSAETLPRLVGIGAALVGATGVLLLAPVMASALFRRLPARGRPAWRLGVRAAARDPRRTASTASAITVGLGLVVAFGTVGATFTDLIASTTLATVPPSTTVAQPAPGAVLTPRDLAAVASAPGVSAVAASREVVVGVRYAGGETERKASAIEPDALGTVLTPRITAGVADLRAGLVISRNQADMLGLGLGDVVTLVSEHPVSRPVVGIYDATELQASIYYDVALAPRSIRDRQTSIYATGPDPAAARAGVTAAFAGRPDVTVTDREGLAAQGIAAQRAAFALMYAMFGLAVVIAVFGVVNTLALSVMERAREIGVLRAVGARRSLVRDTVRAESVVISLFGALLGVVVGLVVGAVLQHAMFGQRLWDLTVPYGVIALSLAGMVVLAVVAALWPARRAARTDPLTAIGTP</sequence>
<evidence type="ECO:0000256" key="6">
    <source>
        <dbReference type="ARBA" id="ARBA00038076"/>
    </source>
</evidence>
<evidence type="ECO:0000259" key="8">
    <source>
        <dbReference type="Pfam" id="PF02687"/>
    </source>
</evidence>
<keyword evidence="10" id="KW-1185">Reference proteome</keyword>
<comment type="caution">
    <text evidence="9">The sequence shown here is derived from an EMBL/GenBank/DDBJ whole genome shotgun (WGS) entry which is preliminary data.</text>
</comment>
<feature type="transmembrane region" description="Helical" evidence="7">
    <location>
        <begin position="322"/>
        <end position="342"/>
    </location>
</feature>
<feature type="domain" description="ABC3 transporter permease C-terminal" evidence="8">
    <location>
        <begin position="677"/>
        <end position="794"/>
    </location>
</feature>
<feature type="transmembrane region" description="Helical" evidence="7">
    <location>
        <begin position="280"/>
        <end position="302"/>
    </location>
</feature>
<dbReference type="RefSeq" id="WP_104476124.1">
    <property type="nucleotide sequence ID" value="NZ_CP154825.1"/>
</dbReference>
<evidence type="ECO:0000256" key="5">
    <source>
        <dbReference type="ARBA" id="ARBA00023136"/>
    </source>
</evidence>
<organism evidence="9 10">
    <name type="scientific">Actinokineospora auranticolor</name>
    <dbReference type="NCBI Taxonomy" id="155976"/>
    <lineage>
        <taxon>Bacteria</taxon>
        <taxon>Bacillati</taxon>
        <taxon>Actinomycetota</taxon>
        <taxon>Actinomycetes</taxon>
        <taxon>Pseudonocardiales</taxon>
        <taxon>Pseudonocardiaceae</taxon>
        <taxon>Actinokineospora</taxon>
    </lineage>
</organism>
<comment type="subcellular location">
    <subcellularLocation>
        <location evidence="1">Cell membrane</location>
        <topology evidence="1">Multi-pass membrane protein</topology>
    </subcellularLocation>
</comment>
<proteinExistence type="inferred from homology"/>
<comment type="similarity">
    <text evidence="6">Belongs to the ABC-4 integral membrane protein family.</text>
</comment>
<evidence type="ECO:0000313" key="9">
    <source>
        <dbReference type="EMBL" id="PPK71131.1"/>
    </source>
</evidence>
<evidence type="ECO:0000256" key="3">
    <source>
        <dbReference type="ARBA" id="ARBA00022692"/>
    </source>
</evidence>
<dbReference type="InterPro" id="IPR003838">
    <property type="entry name" value="ABC3_permease_C"/>
</dbReference>
<dbReference type="Proteomes" id="UP000239203">
    <property type="component" value="Unassembled WGS sequence"/>
</dbReference>
<evidence type="ECO:0000313" key="10">
    <source>
        <dbReference type="Proteomes" id="UP000239203"/>
    </source>
</evidence>
<feature type="transmembrane region" description="Helical" evidence="7">
    <location>
        <begin position="369"/>
        <end position="389"/>
    </location>
</feature>
<evidence type="ECO:0000256" key="4">
    <source>
        <dbReference type="ARBA" id="ARBA00022989"/>
    </source>
</evidence>